<keyword evidence="8" id="KW-0482">Metalloprotease</keyword>
<dbReference type="PANTHER" id="PTHR43808:SF31">
    <property type="entry name" value="N-ACETYL-L-CITRULLINE DEACETYLASE"/>
    <property type="match status" value="1"/>
</dbReference>
<dbReference type="SUPFAM" id="SSF55031">
    <property type="entry name" value="Bacterial exopeptidase dimerisation domain"/>
    <property type="match status" value="1"/>
</dbReference>
<feature type="domain" description="Peptidase M20 dimerisation" evidence="9">
    <location>
        <begin position="261"/>
        <end position="373"/>
    </location>
</feature>
<evidence type="ECO:0000256" key="7">
    <source>
        <dbReference type="ARBA" id="ARBA00022997"/>
    </source>
</evidence>
<dbReference type="EC" id="3.4.13.-" evidence="10"/>
<dbReference type="GO" id="GO:0006508">
    <property type="term" value="P:proteolysis"/>
    <property type="evidence" value="ECO:0007669"/>
    <property type="project" value="UniProtKB-KW"/>
</dbReference>
<dbReference type="InterPro" id="IPR010964">
    <property type="entry name" value="M20A_pepV-rel"/>
</dbReference>
<dbReference type="Gene3D" id="3.30.70.360">
    <property type="match status" value="2"/>
</dbReference>
<dbReference type="SUPFAM" id="SSF53187">
    <property type="entry name" value="Zn-dependent exopeptidases"/>
    <property type="match status" value="1"/>
</dbReference>
<dbReference type="Proteomes" id="UP001285636">
    <property type="component" value="Unassembled WGS sequence"/>
</dbReference>
<dbReference type="AlphaFoldDB" id="A0AAJ2U2L5"/>
<dbReference type="GO" id="GO:0008270">
    <property type="term" value="F:zinc ion binding"/>
    <property type="evidence" value="ECO:0007669"/>
    <property type="project" value="InterPro"/>
</dbReference>
<evidence type="ECO:0000256" key="6">
    <source>
        <dbReference type="ARBA" id="ARBA00022833"/>
    </source>
</evidence>
<comment type="similarity">
    <text evidence="2">Belongs to the peptidase M20A family.</text>
</comment>
<evidence type="ECO:0000313" key="10">
    <source>
        <dbReference type="EMBL" id="MDV2886005.1"/>
    </source>
</evidence>
<dbReference type="InterPro" id="IPR011650">
    <property type="entry name" value="Peptidase_M20_dimer"/>
</dbReference>
<evidence type="ECO:0000256" key="1">
    <source>
        <dbReference type="ARBA" id="ARBA00001947"/>
    </source>
</evidence>
<evidence type="ECO:0000313" key="11">
    <source>
        <dbReference type="Proteomes" id="UP001285636"/>
    </source>
</evidence>
<dbReference type="GO" id="GO:0016805">
    <property type="term" value="F:dipeptidase activity"/>
    <property type="evidence" value="ECO:0007669"/>
    <property type="project" value="UniProtKB-KW"/>
</dbReference>
<dbReference type="NCBIfam" id="TIGR01887">
    <property type="entry name" value="dipeptidaselike"/>
    <property type="match status" value="1"/>
</dbReference>
<comment type="caution">
    <text evidence="10">The sequence shown here is derived from an EMBL/GenBank/DDBJ whole genome shotgun (WGS) entry which is preliminary data.</text>
</comment>
<name>A0AAJ2U2L5_ALKPS</name>
<evidence type="ECO:0000256" key="4">
    <source>
        <dbReference type="ARBA" id="ARBA00022723"/>
    </source>
</evidence>
<keyword evidence="4" id="KW-0479">Metal-binding</keyword>
<dbReference type="InterPro" id="IPR001261">
    <property type="entry name" value="ArgE/DapE_CS"/>
</dbReference>
<dbReference type="PANTHER" id="PTHR43808">
    <property type="entry name" value="ACETYLORNITHINE DEACETYLASE"/>
    <property type="match status" value="1"/>
</dbReference>
<dbReference type="RefSeq" id="WP_323466914.1">
    <property type="nucleotide sequence ID" value="NZ_CP144224.1"/>
</dbReference>
<dbReference type="Pfam" id="PF07687">
    <property type="entry name" value="M20_dimer"/>
    <property type="match status" value="1"/>
</dbReference>
<sequence>MKINWLNEVEKRKDQLINETQEFLRINSVLDESTASAGQPFGKGIANALQHMLTEGEDRGFSVKNLDGYAGYVEHGSGKESVGILCHLDVVPAGTGWTSPPFAAEIREEKLFARGAIDNKGPTMAAFFALALVKELNVELSKRVRIIFGTDEESNWRCVEHYFEHEEMPTIGFAPDADFPIIHAEKGIMDVELKFSEKDSDGEVKLETFKSGERLNMVPESAEVKLKGNEEHLASIIASFSAFLEEKTFEGSFDHTKETLVLSILGKSAHGSTPERGINASLYLAEFLHSLQLTKLPAFISLLGEKCQGDFYGQTLGINEEDEVSGPLTVNVGKVSYKRGSSAVVGLNIRYPVTADGDKIIHALKQAASDNQAEIKVIDHMTPSYVEGDHPLIKTLQGVYERQTGEKAGLLAIGGGTYARSLDVGVAFGPMFPGREDVAHQKDEYILIDDLIKAAAIYAEAIYELAK</sequence>
<dbReference type="Pfam" id="PF01546">
    <property type="entry name" value="Peptidase_M20"/>
    <property type="match status" value="1"/>
</dbReference>
<dbReference type="GO" id="GO:0008777">
    <property type="term" value="F:acetylornithine deacetylase activity"/>
    <property type="evidence" value="ECO:0007669"/>
    <property type="project" value="TreeGrafter"/>
</dbReference>
<evidence type="ECO:0000259" key="9">
    <source>
        <dbReference type="Pfam" id="PF07687"/>
    </source>
</evidence>
<evidence type="ECO:0000256" key="3">
    <source>
        <dbReference type="ARBA" id="ARBA00022670"/>
    </source>
</evidence>
<dbReference type="InterPro" id="IPR050072">
    <property type="entry name" value="Peptidase_M20A"/>
</dbReference>
<organism evidence="10 11">
    <name type="scientific">Alkalihalophilus pseudofirmus</name>
    <name type="common">Bacillus pseudofirmus</name>
    <dbReference type="NCBI Taxonomy" id="79885"/>
    <lineage>
        <taxon>Bacteria</taxon>
        <taxon>Bacillati</taxon>
        <taxon>Bacillota</taxon>
        <taxon>Bacilli</taxon>
        <taxon>Bacillales</taxon>
        <taxon>Bacillaceae</taxon>
        <taxon>Alkalihalophilus</taxon>
    </lineage>
</organism>
<dbReference type="GO" id="GO:0008237">
    <property type="term" value="F:metallopeptidase activity"/>
    <property type="evidence" value="ECO:0007669"/>
    <property type="project" value="UniProtKB-KW"/>
</dbReference>
<dbReference type="GO" id="GO:0006526">
    <property type="term" value="P:L-arginine biosynthetic process"/>
    <property type="evidence" value="ECO:0007669"/>
    <property type="project" value="TreeGrafter"/>
</dbReference>
<keyword evidence="5 10" id="KW-0378">Hydrolase</keyword>
<proteinExistence type="inferred from homology"/>
<evidence type="ECO:0000256" key="2">
    <source>
        <dbReference type="ARBA" id="ARBA00006247"/>
    </source>
</evidence>
<dbReference type="NCBIfam" id="NF005591">
    <property type="entry name" value="PRK07318.1"/>
    <property type="match status" value="1"/>
</dbReference>
<dbReference type="EMBL" id="JAWJAY010000002">
    <property type="protein sequence ID" value="MDV2886005.1"/>
    <property type="molecule type" value="Genomic_DNA"/>
</dbReference>
<dbReference type="InterPro" id="IPR036264">
    <property type="entry name" value="Bact_exopeptidase_dim_dom"/>
</dbReference>
<evidence type="ECO:0000256" key="8">
    <source>
        <dbReference type="ARBA" id="ARBA00023049"/>
    </source>
</evidence>
<dbReference type="PROSITE" id="PS00759">
    <property type="entry name" value="ARGE_DAPE_CPG2_2"/>
    <property type="match status" value="1"/>
</dbReference>
<keyword evidence="3" id="KW-0645">Protease</keyword>
<comment type="cofactor">
    <cofactor evidence="1">
        <name>Zn(2+)</name>
        <dbReference type="ChEBI" id="CHEBI:29105"/>
    </cofactor>
</comment>
<reference evidence="10" key="1">
    <citation type="submission" date="2023-10" db="EMBL/GenBank/DDBJ databases">
        <title>Screening of Alkalihalophilus pseudofirmusBZ-TG-HK211 and Its Alleviation of Salt Stress on Rapeseed Growth.</title>
        <authorList>
            <person name="Zhao B."/>
            <person name="Guo T."/>
        </authorList>
    </citation>
    <scope>NUCLEOTIDE SEQUENCE</scope>
    <source>
        <strain evidence="10">BZ-TG-HK211</strain>
    </source>
</reference>
<evidence type="ECO:0000256" key="5">
    <source>
        <dbReference type="ARBA" id="ARBA00022801"/>
    </source>
</evidence>
<keyword evidence="7 10" id="KW-0224">Dipeptidase</keyword>
<dbReference type="InterPro" id="IPR002933">
    <property type="entry name" value="Peptidase_M20"/>
</dbReference>
<gene>
    <name evidence="10" type="primary">pepV</name>
    <name evidence="10" type="ORF">RYX45_12515</name>
</gene>
<protein>
    <submittedName>
        <fullName evidence="10">Dipeptidase PepV</fullName>
        <ecNumber evidence="10">3.4.13.-</ecNumber>
    </submittedName>
</protein>
<accession>A0AAJ2U2L5</accession>
<dbReference type="Gene3D" id="3.40.630.10">
    <property type="entry name" value="Zn peptidases"/>
    <property type="match status" value="1"/>
</dbReference>
<dbReference type="CDD" id="cd03888">
    <property type="entry name" value="M20_PepV"/>
    <property type="match status" value="1"/>
</dbReference>
<keyword evidence="6" id="KW-0862">Zinc</keyword>